<protein>
    <recommendedName>
        <fullName evidence="1">DUF7580 domain-containing protein</fullName>
    </recommendedName>
</protein>
<dbReference type="InterPro" id="IPR056002">
    <property type="entry name" value="DUF7580"/>
</dbReference>
<dbReference type="PANTHER" id="PTHR35186">
    <property type="entry name" value="ANK_REP_REGION DOMAIN-CONTAINING PROTEIN"/>
    <property type="match status" value="1"/>
</dbReference>
<gene>
    <name evidence="2" type="ORF">N0V93_009831</name>
</gene>
<name>A0A9W9CRS5_9PEZI</name>
<evidence type="ECO:0000259" key="1">
    <source>
        <dbReference type="Pfam" id="PF24476"/>
    </source>
</evidence>
<dbReference type="Pfam" id="PF24476">
    <property type="entry name" value="DUF7580"/>
    <property type="match status" value="1"/>
</dbReference>
<reference evidence="2" key="1">
    <citation type="submission" date="2022-10" db="EMBL/GenBank/DDBJ databases">
        <title>Tapping the CABI collections for fungal endophytes: first genome assemblies for Collariella, Neodidymelliopsis, Ascochyta clinopodiicola, Didymella pomorum, Didymosphaeria variabile, Neocosmospora piperis and Neocucurbitaria cava.</title>
        <authorList>
            <person name="Hill R."/>
        </authorList>
    </citation>
    <scope>NUCLEOTIDE SEQUENCE</scope>
    <source>
        <strain evidence="2">IMI 355082</strain>
    </source>
</reference>
<accession>A0A9W9CRS5</accession>
<dbReference type="AlphaFoldDB" id="A0A9W9CRS5"/>
<dbReference type="PANTHER" id="PTHR35186:SF4">
    <property type="entry name" value="PRION-INHIBITION AND PROPAGATION HELO DOMAIN-CONTAINING PROTEIN"/>
    <property type="match status" value="1"/>
</dbReference>
<keyword evidence="3" id="KW-1185">Reference proteome</keyword>
<dbReference type="OrthoDB" id="3565018at2759"/>
<dbReference type="Proteomes" id="UP001140453">
    <property type="component" value="Unassembled WGS sequence"/>
</dbReference>
<evidence type="ECO:0000313" key="2">
    <source>
        <dbReference type="EMBL" id="KAJ4385403.1"/>
    </source>
</evidence>
<evidence type="ECO:0000313" key="3">
    <source>
        <dbReference type="Proteomes" id="UP001140453"/>
    </source>
</evidence>
<sequence length="212" mass="23775">MNQDLSHGGDDITLREMLQKSKAARDKISNTARDRISLKDRRYLAVLLARSLLDFSESSWIRRSWSKDDISFLTPGVKRPYLTTDFQKAALDQGEDQAQSQAEDSLLDLHPCLPLLDLGILLLELQEDVGFIDDRMDSDGLVLGAVRQSSSFLTAQQMLSELADHVEGGETSDYVRAVQACVDCNWISEEAEAFSLSNEAFLRGWKVTVMDE</sequence>
<organism evidence="2 3">
    <name type="scientific">Gnomoniopsis smithogilvyi</name>
    <dbReference type="NCBI Taxonomy" id="1191159"/>
    <lineage>
        <taxon>Eukaryota</taxon>
        <taxon>Fungi</taxon>
        <taxon>Dikarya</taxon>
        <taxon>Ascomycota</taxon>
        <taxon>Pezizomycotina</taxon>
        <taxon>Sordariomycetes</taxon>
        <taxon>Sordariomycetidae</taxon>
        <taxon>Diaporthales</taxon>
        <taxon>Gnomoniaceae</taxon>
        <taxon>Gnomoniopsis</taxon>
    </lineage>
</organism>
<feature type="domain" description="DUF7580" evidence="1">
    <location>
        <begin position="11"/>
        <end position="185"/>
    </location>
</feature>
<comment type="caution">
    <text evidence="2">The sequence shown here is derived from an EMBL/GenBank/DDBJ whole genome shotgun (WGS) entry which is preliminary data.</text>
</comment>
<dbReference type="EMBL" id="JAPEVB010000007">
    <property type="protein sequence ID" value="KAJ4385403.1"/>
    <property type="molecule type" value="Genomic_DNA"/>
</dbReference>
<proteinExistence type="predicted"/>